<feature type="coiled-coil region" evidence="1">
    <location>
        <begin position="35"/>
        <end position="62"/>
    </location>
</feature>
<comment type="caution">
    <text evidence="3">The sequence shown here is derived from an EMBL/GenBank/DDBJ whole genome shotgun (WGS) entry which is preliminary data.</text>
</comment>
<feature type="region of interest" description="Disordered" evidence="2">
    <location>
        <begin position="69"/>
        <end position="97"/>
    </location>
</feature>
<evidence type="ECO:0000313" key="4">
    <source>
        <dbReference type="Proteomes" id="UP001356427"/>
    </source>
</evidence>
<sequence>MSEIRVLHQRISSVIMDILASAAVTEICKLVEDCCGALRVEVSQSKEQIKMLEKQLSLAESRYRLVSCQEGQTPVSSRSPRNNSPSGNTPADETQDAEDFQQVIVSEELFPPEQQHCKQERSTSLGQDDWNPSHLKEEPEEFSIIQVKDDSVFIPALVKKYEETEGRNHMLP</sequence>
<protein>
    <submittedName>
        <fullName evidence="3">Uncharacterized protein</fullName>
    </submittedName>
</protein>
<gene>
    <name evidence="3" type="ORF">J4Q44_G00045840</name>
</gene>
<dbReference type="EMBL" id="JAGTTL010000003">
    <property type="protein sequence ID" value="KAK6325242.1"/>
    <property type="molecule type" value="Genomic_DNA"/>
</dbReference>
<evidence type="ECO:0000256" key="2">
    <source>
        <dbReference type="SAM" id="MobiDB-lite"/>
    </source>
</evidence>
<dbReference type="AlphaFoldDB" id="A0AAN8MEH5"/>
<reference evidence="3 4" key="1">
    <citation type="submission" date="2021-04" db="EMBL/GenBank/DDBJ databases">
        <authorList>
            <person name="De Guttry C."/>
            <person name="Zahm M."/>
            <person name="Klopp C."/>
            <person name="Cabau C."/>
            <person name="Louis A."/>
            <person name="Berthelot C."/>
            <person name="Parey E."/>
            <person name="Roest Crollius H."/>
            <person name="Montfort J."/>
            <person name="Robinson-Rechavi M."/>
            <person name="Bucao C."/>
            <person name="Bouchez O."/>
            <person name="Gislard M."/>
            <person name="Lluch J."/>
            <person name="Milhes M."/>
            <person name="Lampietro C."/>
            <person name="Lopez Roques C."/>
            <person name="Donnadieu C."/>
            <person name="Braasch I."/>
            <person name="Desvignes T."/>
            <person name="Postlethwait J."/>
            <person name="Bobe J."/>
            <person name="Wedekind C."/>
            <person name="Guiguen Y."/>
        </authorList>
    </citation>
    <scope>NUCLEOTIDE SEQUENCE [LARGE SCALE GENOMIC DNA]</scope>
    <source>
        <strain evidence="3">Cs_M1</strain>
        <tissue evidence="3">Blood</tissue>
    </source>
</reference>
<organism evidence="3 4">
    <name type="scientific">Coregonus suidteri</name>
    <dbReference type="NCBI Taxonomy" id="861788"/>
    <lineage>
        <taxon>Eukaryota</taxon>
        <taxon>Metazoa</taxon>
        <taxon>Chordata</taxon>
        <taxon>Craniata</taxon>
        <taxon>Vertebrata</taxon>
        <taxon>Euteleostomi</taxon>
        <taxon>Actinopterygii</taxon>
        <taxon>Neopterygii</taxon>
        <taxon>Teleostei</taxon>
        <taxon>Protacanthopterygii</taxon>
        <taxon>Salmoniformes</taxon>
        <taxon>Salmonidae</taxon>
        <taxon>Coregoninae</taxon>
        <taxon>Coregonus</taxon>
    </lineage>
</organism>
<evidence type="ECO:0000313" key="3">
    <source>
        <dbReference type="EMBL" id="KAK6325242.1"/>
    </source>
</evidence>
<feature type="region of interest" description="Disordered" evidence="2">
    <location>
        <begin position="111"/>
        <end position="136"/>
    </location>
</feature>
<accession>A0AAN8MEH5</accession>
<keyword evidence="4" id="KW-1185">Reference proteome</keyword>
<keyword evidence="1" id="KW-0175">Coiled coil</keyword>
<dbReference type="Proteomes" id="UP001356427">
    <property type="component" value="Unassembled WGS sequence"/>
</dbReference>
<proteinExistence type="predicted"/>
<evidence type="ECO:0000256" key="1">
    <source>
        <dbReference type="SAM" id="Coils"/>
    </source>
</evidence>
<feature type="compositionally biased region" description="Low complexity" evidence="2">
    <location>
        <begin position="76"/>
        <end position="86"/>
    </location>
</feature>
<name>A0AAN8MEH5_9TELE</name>